<proteinExistence type="predicted"/>
<feature type="region of interest" description="Disordered" evidence="1">
    <location>
        <begin position="30"/>
        <end position="53"/>
    </location>
</feature>
<keyword evidence="3" id="KW-1185">Reference proteome</keyword>
<feature type="compositionally biased region" description="Polar residues" evidence="1">
    <location>
        <begin position="33"/>
        <end position="46"/>
    </location>
</feature>
<feature type="region of interest" description="Disordered" evidence="1">
    <location>
        <begin position="124"/>
        <end position="148"/>
    </location>
</feature>
<evidence type="ECO:0000313" key="3">
    <source>
        <dbReference type="Proteomes" id="UP000799436"/>
    </source>
</evidence>
<sequence>MTTAQGACRLSLVLLRSSIRRIPAGVGRARIEQQVSESGQSETTEGPGSRQPLRIRWKSVSQPCSATADPIQQPRQSESSPALLAIATSTLGQLTQRILCDFFQDSFCFCLLLSFFGLLVTSETKPDRTTTSTKDSEPRQTSKGTHKASCVNACLPCKEPQPGA</sequence>
<dbReference type="EMBL" id="ML995969">
    <property type="protein sequence ID" value="KAF2763736.1"/>
    <property type="molecule type" value="Genomic_DNA"/>
</dbReference>
<evidence type="ECO:0000256" key="1">
    <source>
        <dbReference type="SAM" id="MobiDB-lite"/>
    </source>
</evidence>
<feature type="compositionally biased region" description="Basic and acidic residues" evidence="1">
    <location>
        <begin position="124"/>
        <end position="140"/>
    </location>
</feature>
<protein>
    <submittedName>
        <fullName evidence="2">Uncharacterized protein</fullName>
    </submittedName>
</protein>
<name>A0A6G1KSY1_9PEZI</name>
<organism evidence="2 3">
    <name type="scientific">Teratosphaeria nubilosa</name>
    <dbReference type="NCBI Taxonomy" id="161662"/>
    <lineage>
        <taxon>Eukaryota</taxon>
        <taxon>Fungi</taxon>
        <taxon>Dikarya</taxon>
        <taxon>Ascomycota</taxon>
        <taxon>Pezizomycotina</taxon>
        <taxon>Dothideomycetes</taxon>
        <taxon>Dothideomycetidae</taxon>
        <taxon>Mycosphaerellales</taxon>
        <taxon>Teratosphaeriaceae</taxon>
        <taxon>Teratosphaeria</taxon>
    </lineage>
</organism>
<accession>A0A6G1KSY1</accession>
<dbReference type="AlphaFoldDB" id="A0A6G1KSY1"/>
<reference evidence="2" key="1">
    <citation type="journal article" date="2020" name="Stud. Mycol.">
        <title>101 Dothideomycetes genomes: a test case for predicting lifestyles and emergence of pathogens.</title>
        <authorList>
            <person name="Haridas S."/>
            <person name="Albert R."/>
            <person name="Binder M."/>
            <person name="Bloem J."/>
            <person name="Labutti K."/>
            <person name="Salamov A."/>
            <person name="Andreopoulos B."/>
            <person name="Baker S."/>
            <person name="Barry K."/>
            <person name="Bills G."/>
            <person name="Bluhm B."/>
            <person name="Cannon C."/>
            <person name="Castanera R."/>
            <person name="Culley D."/>
            <person name="Daum C."/>
            <person name="Ezra D."/>
            <person name="Gonzalez J."/>
            <person name="Henrissat B."/>
            <person name="Kuo A."/>
            <person name="Liang C."/>
            <person name="Lipzen A."/>
            <person name="Lutzoni F."/>
            <person name="Magnuson J."/>
            <person name="Mondo S."/>
            <person name="Nolan M."/>
            <person name="Ohm R."/>
            <person name="Pangilinan J."/>
            <person name="Park H.-J."/>
            <person name="Ramirez L."/>
            <person name="Alfaro M."/>
            <person name="Sun H."/>
            <person name="Tritt A."/>
            <person name="Yoshinaga Y."/>
            <person name="Zwiers L.-H."/>
            <person name="Turgeon B."/>
            <person name="Goodwin S."/>
            <person name="Spatafora J."/>
            <person name="Crous P."/>
            <person name="Grigoriev I."/>
        </authorList>
    </citation>
    <scope>NUCLEOTIDE SEQUENCE</scope>
    <source>
        <strain evidence="2">CBS 116005</strain>
    </source>
</reference>
<dbReference type="Proteomes" id="UP000799436">
    <property type="component" value="Unassembled WGS sequence"/>
</dbReference>
<gene>
    <name evidence="2" type="ORF">EJ03DRAFT_57910</name>
</gene>
<evidence type="ECO:0000313" key="2">
    <source>
        <dbReference type="EMBL" id="KAF2763736.1"/>
    </source>
</evidence>